<accession>A0AAE1R7E6</accession>
<proteinExistence type="predicted"/>
<dbReference type="PANTHER" id="PTHR46238">
    <property type="entry name" value="REVERSE TRANSCRIPTASE DOMAIN-CONTAINING PROTEIN"/>
    <property type="match status" value="1"/>
</dbReference>
<comment type="caution">
    <text evidence="1">The sequence shown here is derived from an EMBL/GenBank/DDBJ whole genome shotgun (WGS) entry which is preliminary data.</text>
</comment>
<evidence type="ECO:0008006" key="3">
    <source>
        <dbReference type="Google" id="ProtNLM"/>
    </source>
</evidence>
<evidence type="ECO:0000313" key="1">
    <source>
        <dbReference type="EMBL" id="KAK4346934.1"/>
    </source>
</evidence>
<dbReference type="PANTHER" id="PTHR46238:SF8">
    <property type="entry name" value="ENDONUCLEASE_EXONUCLEASE_PHOSPHATASE DOMAIN-CONTAINING PROTEIN"/>
    <property type="match status" value="1"/>
</dbReference>
<organism evidence="1 2">
    <name type="scientific">Anisodus tanguticus</name>
    <dbReference type="NCBI Taxonomy" id="243964"/>
    <lineage>
        <taxon>Eukaryota</taxon>
        <taxon>Viridiplantae</taxon>
        <taxon>Streptophyta</taxon>
        <taxon>Embryophyta</taxon>
        <taxon>Tracheophyta</taxon>
        <taxon>Spermatophyta</taxon>
        <taxon>Magnoliopsida</taxon>
        <taxon>eudicotyledons</taxon>
        <taxon>Gunneridae</taxon>
        <taxon>Pentapetalae</taxon>
        <taxon>asterids</taxon>
        <taxon>lamiids</taxon>
        <taxon>Solanales</taxon>
        <taxon>Solanaceae</taxon>
        <taxon>Solanoideae</taxon>
        <taxon>Hyoscyameae</taxon>
        <taxon>Anisodus</taxon>
    </lineage>
</organism>
<protein>
    <recommendedName>
        <fullName evidence="3">Reverse transcriptase</fullName>
    </recommendedName>
</protein>
<name>A0AAE1R7E6_9SOLA</name>
<dbReference type="Proteomes" id="UP001291623">
    <property type="component" value="Unassembled WGS sequence"/>
</dbReference>
<reference evidence="1" key="1">
    <citation type="submission" date="2023-12" db="EMBL/GenBank/DDBJ databases">
        <title>Genome assembly of Anisodus tanguticus.</title>
        <authorList>
            <person name="Wang Y.-J."/>
        </authorList>
    </citation>
    <scope>NUCLEOTIDE SEQUENCE</scope>
    <source>
        <strain evidence="1">KB-2021</strain>
        <tissue evidence="1">Leaf</tissue>
    </source>
</reference>
<evidence type="ECO:0000313" key="2">
    <source>
        <dbReference type="Proteomes" id="UP001291623"/>
    </source>
</evidence>
<dbReference type="AlphaFoldDB" id="A0AAE1R7E6"/>
<sequence length="73" mass="8879">MKVAEMRMLRWMCGPTRRDMIRNDDIRDRVRVASVEDKMREARLRWFGHVQRRETNAPVRMRARLAMDGFMRG</sequence>
<dbReference type="EMBL" id="JAVYJV010000018">
    <property type="protein sequence ID" value="KAK4346934.1"/>
    <property type="molecule type" value="Genomic_DNA"/>
</dbReference>
<gene>
    <name evidence="1" type="ORF">RND71_033273</name>
</gene>
<keyword evidence="2" id="KW-1185">Reference proteome</keyword>